<dbReference type="EMBL" id="CP048620">
    <property type="protein sequence ID" value="QPJ66751.1"/>
    <property type="molecule type" value="Genomic_DNA"/>
</dbReference>
<feature type="domain" description="Metallo-beta-lactamase" evidence="1">
    <location>
        <begin position="12"/>
        <end position="199"/>
    </location>
</feature>
<dbReference type="InterPro" id="IPR052533">
    <property type="entry name" value="WalJ/YycJ-like"/>
</dbReference>
<dbReference type="SMART" id="SM00849">
    <property type="entry name" value="Lactamase_B"/>
    <property type="match status" value="1"/>
</dbReference>
<dbReference type="Proteomes" id="UP000594464">
    <property type="component" value="Chromosome"/>
</dbReference>
<dbReference type="AlphaFoldDB" id="A0A7T0G4X7"/>
<gene>
    <name evidence="2" type="ORF">G3M78_03440</name>
</gene>
<dbReference type="PANTHER" id="PTHR47619:SF1">
    <property type="entry name" value="EXODEOXYRIBONUCLEASE WALJ"/>
    <property type="match status" value="1"/>
</dbReference>
<reference evidence="3" key="1">
    <citation type="submission" date="2020-02" db="EMBL/GenBank/DDBJ databases">
        <title>Genomic and physiological characterization of two novel Nitrospinaceae genera.</title>
        <authorList>
            <person name="Mueller A.J."/>
            <person name="Jung M.-Y."/>
            <person name="Strachan C.R."/>
            <person name="Herbold C.W."/>
            <person name="Kirkegaard R.H."/>
            <person name="Daims H."/>
        </authorList>
    </citation>
    <scope>NUCLEOTIDE SEQUENCE [LARGE SCALE GENOMIC DNA]</scope>
</reference>
<dbReference type="InterPro" id="IPR036866">
    <property type="entry name" value="RibonucZ/Hydroxyglut_hydro"/>
</dbReference>
<organism evidence="2 3">
    <name type="scientific">Candidatus Nitrohelix vancouverensis</name>
    <dbReference type="NCBI Taxonomy" id="2705534"/>
    <lineage>
        <taxon>Bacteria</taxon>
        <taxon>Pseudomonadati</taxon>
        <taxon>Nitrospinota/Tectimicrobiota group</taxon>
        <taxon>Nitrospinota</taxon>
        <taxon>Nitrospinia</taxon>
        <taxon>Nitrospinales</taxon>
        <taxon>Nitrospinaceae</taxon>
        <taxon>Candidatus Nitrohelix</taxon>
    </lineage>
</organism>
<dbReference type="InterPro" id="IPR001279">
    <property type="entry name" value="Metallo-B-lactamas"/>
</dbReference>
<dbReference type="PANTHER" id="PTHR47619">
    <property type="entry name" value="METALLO-HYDROLASE YYCJ-RELATED"/>
    <property type="match status" value="1"/>
</dbReference>
<dbReference type="Pfam" id="PF12706">
    <property type="entry name" value="Lactamase_B_2"/>
    <property type="match status" value="1"/>
</dbReference>
<sequence>MFKYSVLSSGSKGNSVYIESGSARILLDAGISLRDMESRLAILGREAASLDAIFLTHEHSDHVRGVGPIARSSGATVYSTQGTLRGIEKKAGKLPEWRGFRAGEPLTVGDLIIEPYETPHDARETVAFTVHCDGKKIGHATDMGKLTPTTVGALRHSDVLLVEANHDVEMLMAGPYSWPLKRRIRSEEGHLSNEVCGELISQVVHSQLKMTVLMHLSETNNCPEIAQMTARQALGSHATPMILARQDQPTPLMEV</sequence>
<accession>A0A7T0G4X7</accession>
<protein>
    <submittedName>
        <fullName evidence="2">MBL fold metallo-hydrolase</fullName>
    </submittedName>
</protein>
<evidence type="ECO:0000313" key="3">
    <source>
        <dbReference type="Proteomes" id="UP000594464"/>
    </source>
</evidence>
<name>A0A7T0G4X7_9BACT</name>
<evidence type="ECO:0000259" key="1">
    <source>
        <dbReference type="SMART" id="SM00849"/>
    </source>
</evidence>
<proteinExistence type="predicted"/>
<dbReference type="GO" id="GO:0016787">
    <property type="term" value="F:hydrolase activity"/>
    <property type="evidence" value="ECO:0007669"/>
    <property type="project" value="UniProtKB-KW"/>
</dbReference>
<dbReference type="SUPFAM" id="SSF56281">
    <property type="entry name" value="Metallo-hydrolase/oxidoreductase"/>
    <property type="match status" value="1"/>
</dbReference>
<dbReference type="Gene3D" id="3.60.15.10">
    <property type="entry name" value="Ribonuclease Z/Hydroxyacylglutathione hydrolase-like"/>
    <property type="match status" value="1"/>
</dbReference>
<dbReference type="KEGG" id="nva:G3M78_03440"/>
<evidence type="ECO:0000313" key="2">
    <source>
        <dbReference type="EMBL" id="QPJ66751.1"/>
    </source>
</evidence>
<keyword evidence="2" id="KW-0378">Hydrolase</keyword>